<dbReference type="GO" id="GO:0009361">
    <property type="term" value="C:succinate-CoA ligase complex (ADP-forming)"/>
    <property type="evidence" value="ECO:0007669"/>
    <property type="project" value="TreeGrafter"/>
</dbReference>
<dbReference type="Gene3D" id="3.40.50.261">
    <property type="entry name" value="Succinyl-CoA synthetase domains"/>
    <property type="match status" value="1"/>
</dbReference>
<dbReference type="GO" id="GO:0004776">
    <property type="term" value="F:succinate-CoA ligase (GDP-forming) activity"/>
    <property type="evidence" value="ECO:0007669"/>
    <property type="project" value="TreeGrafter"/>
</dbReference>
<reference evidence="4 5" key="1">
    <citation type="submission" date="2016-11" db="EMBL/GenBank/DDBJ databases">
        <title>Draft Genome Sequences of Nine Cyanobacterial Strains from Diverse Habitats.</title>
        <authorList>
            <person name="Zhu T."/>
            <person name="Hou S."/>
            <person name="Lu X."/>
            <person name="Hess W.R."/>
        </authorList>
    </citation>
    <scope>NUCLEOTIDE SEQUENCE [LARGE SCALE GENOMIC DNA]</scope>
    <source>
        <strain evidence="4 5">NIES-593</strain>
    </source>
</reference>
<evidence type="ECO:0000259" key="3">
    <source>
        <dbReference type="SMART" id="SM00881"/>
    </source>
</evidence>
<dbReference type="GO" id="GO:0000166">
    <property type="term" value="F:nucleotide binding"/>
    <property type="evidence" value="ECO:0007669"/>
    <property type="project" value="UniProtKB-KW"/>
</dbReference>
<keyword evidence="2" id="KW-0547">Nucleotide-binding</keyword>
<dbReference type="SUPFAM" id="SSF51735">
    <property type="entry name" value="NAD(P)-binding Rossmann-fold domains"/>
    <property type="match status" value="1"/>
</dbReference>
<dbReference type="PANTHER" id="PTHR11117">
    <property type="entry name" value="SUCCINYL-COA LIGASE SUBUNIT ALPHA"/>
    <property type="match status" value="1"/>
</dbReference>
<keyword evidence="5" id="KW-1185">Reference proteome</keyword>
<dbReference type="OrthoDB" id="9807196at2"/>
<dbReference type="PANTHER" id="PTHR11117:SF2">
    <property type="entry name" value="SUCCINATE--COA LIGASE [ADP_GDP-FORMING] SUBUNIT ALPHA, MITOCHONDRIAL"/>
    <property type="match status" value="1"/>
</dbReference>
<feature type="domain" description="CoA-binding" evidence="3">
    <location>
        <begin position="4"/>
        <end position="99"/>
    </location>
</feature>
<dbReference type="AlphaFoldDB" id="A0A1U7HKV9"/>
<gene>
    <name evidence="4" type="ORF">NIES593_08620</name>
</gene>
<dbReference type="STRING" id="1921803.NIES593_08620"/>
<dbReference type="GO" id="GO:0004775">
    <property type="term" value="F:succinate-CoA ligase (ADP-forming) activity"/>
    <property type="evidence" value="ECO:0007669"/>
    <property type="project" value="TreeGrafter"/>
</dbReference>
<dbReference type="InterPro" id="IPR003781">
    <property type="entry name" value="CoA-bd"/>
</dbReference>
<dbReference type="PIRSF" id="PIRSF001553">
    <property type="entry name" value="SucCS_alpha"/>
    <property type="match status" value="1"/>
</dbReference>
<accession>A0A1U7HKV9</accession>
<keyword evidence="1" id="KW-0436">Ligase</keyword>
<dbReference type="SUPFAM" id="SSF52210">
    <property type="entry name" value="Succinyl-CoA synthetase domains"/>
    <property type="match status" value="1"/>
</dbReference>
<dbReference type="InterPro" id="IPR016102">
    <property type="entry name" value="Succinyl-CoA_synth-like"/>
</dbReference>
<dbReference type="Gene3D" id="3.40.50.720">
    <property type="entry name" value="NAD(P)-binding Rossmann-like Domain"/>
    <property type="match status" value="1"/>
</dbReference>
<dbReference type="PRINTS" id="PR01798">
    <property type="entry name" value="SCOASYNTHASE"/>
</dbReference>
<protein>
    <submittedName>
        <fullName evidence="4">CoA-binding protein</fullName>
    </submittedName>
</protein>
<dbReference type="GO" id="GO:0006099">
    <property type="term" value="P:tricarboxylic acid cycle"/>
    <property type="evidence" value="ECO:0007669"/>
    <property type="project" value="TreeGrafter"/>
</dbReference>
<organism evidence="4 5">
    <name type="scientific">Hydrococcus rivularis NIES-593</name>
    <dbReference type="NCBI Taxonomy" id="1921803"/>
    <lineage>
        <taxon>Bacteria</taxon>
        <taxon>Bacillati</taxon>
        <taxon>Cyanobacteriota</taxon>
        <taxon>Cyanophyceae</taxon>
        <taxon>Pleurocapsales</taxon>
        <taxon>Hydrococcaceae</taxon>
        <taxon>Hydrococcus</taxon>
    </lineage>
</organism>
<dbReference type="Pfam" id="PF00549">
    <property type="entry name" value="Ligase_CoA"/>
    <property type="match status" value="1"/>
</dbReference>
<dbReference type="InterPro" id="IPR036291">
    <property type="entry name" value="NAD(P)-bd_dom_sf"/>
</dbReference>
<comment type="caution">
    <text evidence="4">The sequence shown here is derived from an EMBL/GenBank/DDBJ whole genome shotgun (WGS) entry which is preliminary data.</text>
</comment>
<evidence type="ECO:0000256" key="1">
    <source>
        <dbReference type="ARBA" id="ARBA00022598"/>
    </source>
</evidence>
<evidence type="ECO:0000313" key="5">
    <source>
        <dbReference type="Proteomes" id="UP000186868"/>
    </source>
</evidence>
<proteinExistence type="predicted"/>
<sequence>MQWMPDSKVLIQGIATPLGSHYAARMKAYGTNVVAGVSVGRGGQQANEIPIFDLVEEAIDEVGEIEISLIFVDAYEVLDAALEAIAARIERIIIVTCGVPPLDMVSLLSKARATNTFILGSGSHGLIIPDKLWLGICEPHFYTPGNIGLISRIDSLSDEVAFCLTQAGLGQSIAVSLGTDGIIGANFEQWLQILEEDDSTEAIVLLGQPDGSTEIAAANYIASAIKKPVIAYIAGLQAPVERSFGDATTIVATQLSQASRATSAEKQTIAALKQAKVNIAKRPSEIPKLVQTILK</sequence>
<evidence type="ECO:0000313" key="4">
    <source>
        <dbReference type="EMBL" id="OKH24207.1"/>
    </source>
</evidence>
<dbReference type="RefSeq" id="WP_073599189.1">
    <property type="nucleotide sequence ID" value="NZ_MRCB01000007.1"/>
</dbReference>
<dbReference type="Proteomes" id="UP000186868">
    <property type="component" value="Unassembled WGS sequence"/>
</dbReference>
<name>A0A1U7HKV9_9CYAN</name>
<dbReference type="InterPro" id="IPR005811">
    <property type="entry name" value="SUCC_ACL_C"/>
</dbReference>
<dbReference type="InterPro" id="IPR005810">
    <property type="entry name" value="CoA_lig_alpha"/>
</dbReference>
<dbReference type="EMBL" id="MRCB01000007">
    <property type="protein sequence ID" value="OKH24207.1"/>
    <property type="molecule type" value="Genomic_DNA"/>
</dbReference>
<dbReference type="Pfam" id="PF02629">
    <property type="entry name" value="CoA_binding"/>
    <property type="match status" value="1"/>
</dbReference>
<dbReference type="SMART" id="SM00881">
    <property type="entry name" value="CoA_binding"/>
    <property type="match status" value="1"/>
</dbReference>
<evidence type="ECO:0000256" key="2">
    <source>
        <dbReference type="ARBA" id="ARBA00022741"/>
    </source>
</evidence>